<name>A0A1E3BFG8_ASPCR</name>
<dbReference type="GO" id="GO:0016491">
    <property type="term" value="F:oxidoreductase activity"/>
    <property type="evidence" value="ECO:0007669"/>
    <property type="project" value="UniProtKB-KW"/>
</dbReference>
<reference evidence="5 6" key="1">
    <citation type="journal article" date="2016" name="BMC Genomics">
        <title>Comparative genomic and transcriptomic analyses of the Fuzhuan brick tea-fermentation fungus Aspergillus cristatus.</title>
        <authorList>
            <person name="Ge Y."/>
            <person name="Wang Y."/>
            <person name="Liu Y."/>
            <person name="Tan Y."/>
            <person name="Ren X."/>
            <person name="Zhang X."/>
            <person name="Hyde K.D."/>
            <person name="Liu Y."/>
            <person name="Liu Z."/>
        </authorList>
    </citation>
    <scope>NUCLEOTIDE SEQUENCE [LARGE SCALE GENOMIC DNA]</scope>
    <source>
        <strain evidence="5 6">GZAAS20.1005</strain>
    </source>
</reference>
<dbReference type="InterPro" id="IPR016040">
    <property type="entry name" value="NAD(P)-bd_dom"/>
</dbReference>
<dbReference type="PANTHER" id="PTHR47706">
    <property type="entry name" value="NMRA-LIKE FAMILY PROTEIN"/>
    <property type="match status" value="1"/>
</dbReference>
<dbReference type="InterPro" id="IPR051609">
    <property type="entry name" value="NmrA/Isoflavone_reductase-like"/>
</dbReference>
<evidence type="ECO:0000256" key="1">
    <source>
        <dbReference type="ARBA" id="ARBA00005725"/>
    </source>
</evidence>
<dbReference type="Proteomes" id="UP000094569">
    <property type="component" value="Unassembled WGS sequence"/>
</dbReference>
<dbReference type="Pfam" id="PF13460">
    <property type="entry name" value="NAD_binding_10"/>
    <property type="match status" value="1"/>
</dbReference>
<gene>
    <name evidence="5" type="ORF">SI65_04688</name>
</gene>
<dbReference type="OrthoDB" id="10000533at2759"/>
<dbReference type="EMBL" id="JXNT01000004">
    <property type="protein sequence ID" value="ODM19702.1"/>
    <property type="molecule type" value="Genomic_DNA"/>
</dbReference>
<organism evidence="5 6">
    <name type="scientific">Aspergillus cristatus</name>
    <name type="common">Chinese Fuzhuan brick tea-fermentation fungus</name>
    <name type="synonym">Eurotium cristatum</name>
    <dbReference type="NCBI Taxonomy" id="573508"/>
    <lineage>
        <taxon>Eukaryota</taxon>
        <taxon>Fungi</taxon>
        <taxon>Dikarya</taxon>
        <taxon>Ascomycota</taxon>
        <taxon>Pezizomycotina</taxon>
        <taxon>Eurotiomycetes</taxon>
        <taxon>Eurotiomycetidae</taxon>
        <taxon>Eurotiales</taxon>
        <taxon>Aspergillaceae</taxon>
        <taxon>Aspergillus</taxon>
        <taxon>Aspergillus subgen. Aspergillus</taxon>
    </lineage>
</organism>
<evidence type="ECO:0000313" key="5">
    <source>
        <dbReference type="EMBL" id="ODM19702.1"/>
    </source>
</evidence>
<evidence type="ECO:0000256" key="3">
    <source>
        <dbReference type="ARBA" id="ARBA00023002"/>
    </source>
</evidence>
<dbReference type="InterPro" id="IPR036291">
    <property type="entry name" value="NAD(P)-bd_dom_sf"/>
</dbReference>
<protein>
    <recommendedName>
        <fullName evidence="4">NAD(P)-binding domain-containing protein</fullName>
    </recommendedName>
</protein>
<keyword evidence="6" id="KW-1185">Reference proteome</keyword>
<dbReference type="STRING" id="573508.A0A1E3BFG8"/>
<keyword evidence="2" id="KW-0521">NADP</keyword>
<keyword evidence="3" id="KW-0560">Oxidoreductase</keyword>
<comment type="caution">
    <text evidence="5">The sequence shown here is derived from an EMBL/GenBank/DDBJ whole genome shotgun (WGS) entry which is preliminary data.</text>
</comment>
<dbReference type="AlphaFoldDB" id="A0A1E3BFG8"/>
<accession>A0A1E3BFG8</accession>
<dbReference type="Gene3D" id="3.40.50.720">
    <property type="entry name" value="NAD(P)-binding Rossmann-like Domain"/>
    <property type="match status" value="1"/>
</dbReference>
<feature type="domain" description="NAD(P)-binding" evidence="4">
    <location>
        <begin position="8"/>
        <end position="138"/>
    </location>
</feature>
<dbReference type="VEuPathDB" id="FungiDB:SI65_04688"/>
<dbReference type="SUPFAM" id="SSF51735">
    <property type="entry name" value="NAD(P)-binding Rossmann-fold domains"/>
    <property type="match status" value="1"/>
</dbReference>
<proteinExistence type="inferred from homology"/>
<comment type="similarity">
    <text evidence="1">Belongs to the NmrA-type oxidoreductase family. Isoflavone reductase subfamily.</text>
</comment>
<evidence type="ECO:0000313" key="6">
    <source>
        <dbReference type="Proteomes" id="UP000094569"/>
    </source>
</evidence>
<sequence length="169" mass="18541">MVNVAIAGGTEGVGRTIFEVLSGSPEHKTFVLSRKSSSQDHLLAVDYSDIAQLVSILEANDIDTMFCAFGVNDSSLSSSQLNLIEAVTKSKSTNRFIPSGFAISYSKENVELLPQLKDHFKAIEILRESGLQWTVFVNGIFLDYFGPPEMVSYLKPNVFVVDLANGNSW</sequence>
<dbReference type="PANTHER" id="PTHR47706:SF4">
    <property type="entry name" value="NMRA-LIKE DOMAIN-CONTAINING PROTEIN"/>
    <property type="match status" value="1"/>
</dbReference>
<evidence type="ECO:0000256" key="2">
    <source>
        <dbReference type="ARBA" id="ARBA00022857"/>
    </source>
</evidence>
<evidence type="ECO:0000259" key="4">
    <source>
        <dbReference type="Pfam" id="PF13460"/>
    </source>
</evidence>